<evidence type="ECO:0000313" key="3">
    <source>
        <dbReference type="Proteomes" id="UP000016496"/>
    </source>
</evidence>
<feature type="region of interest" description="Disordered" evidence="1">
    <location>
        <begin position="74"/>
        <end position="97"/>
    </location>
</feature>
<organism evidence="2 3">
    <name type="scientific">Bacteroides pyogenes F0041</name>
    <dbReference type="NCBI Taxonomy" id="1321819"/>
    <lineage>
        <taxon>Bacteria</taxon>
        <taxon>Pseudomonadati</taxon>
        <taxon>Bacteroidota</taxon>
        <taxon>Bacteroidia</taxon>
        <taxon>Bacteroidales</taxon>
        <taxon>Bacteroidaceae</taxon>
        <taxon>Bacteroides</taxon>
    </lineage>
</organism>
<dbReference type="AlphaFoldDB" id="U2DHS1"/>
<sequence length="97" mass="10811">MHVHTASCFGEDSVATRSATAVLPEEATAVLHSVKVSRREKPNLFIKETEALSGRNGGSVRAKRSFYPEQTEALFEEGKSFDGTERNTTKQNRNHFQ</sequence>
<comment type="caution">
    <text evidence="2">The sequence shown here is derived from an EMBL/GenBank/DDBJ whole genome shotgun (WGS) entry which is preliminary data.</text>
</comment>
<feature type="compositionally biased region" description="Basic and acidic residues" evidence="1">
    <location>
        <begin position="76"/>
        <end position="88"/>
    </location>
</feature>
<dbReference type="HOGENOM" id="CLU_2340988_0_0_10"/>
<dbReference type="Proteomes" id="UP000016496">
    <property type="component" value="Unassembled WGS sequence"/>
</dbReference>
<protein>
    <submittedName>
        <fullName evidence="2">Uncharacterized protein</fullName>
    </submittedName>
</protein>
<proteinExistence type="predicted"/>
<name>U2DHS1_9BACE</name>
<evidence type="ECO:0000256" key="1">
    <source>
        <dbReference type="SAM" id="MobiDB-lite"/>
    </source>
</evidence>
<accession>U2DHS1</accession>
<dbReference type="EMBL" id="AWSV01000175">
    <property type="protein sequence ID" value="ERI81027.1"/>
    <property type="molecule type" value="Genomic_DNA"/>
</dbReference>
<evidence type="ECO:0000313" key="2">
    <source>
        <dbReference type="EMBL" id="ERI81027.1"/>
    </source>
</evidence>
<gene>
    <name evidence="2" type="ORF">HMPREF1981_03415</name>
</gene>
<reference evidence="2 3" key="1">
    <citation type="submission" date="2013-08" db="EMBL/GenBank/DDBJ databases">
        <authorList>
            <person name="Weinstock G."/>
            <person name="Sodergren E."/>
            <person name="Wylie T."/>
            <person name="Fulton L."/>
            <person name="Fulton R."/>
            <person name="Fronick C."/>
            <person name="O'Laughlin M."/>
            <person name="Godfrey J."/>
            <person name="Miner T."/>
            <person name="Herter B."/>
            <person name="Appelbaum E."/>
            <person name="Cordes M."/>
            <person name="Lek S."/>
            <person name="Wollam A."/>
            <person name="Pepin K.H."/>
            <person name="Palsikar V.B."/>
            <person name="Mitreva M."/>
            <person name="Wilson R.K."/>
        </authorList>
    </citation>
    <scope>NUCLEOTIDE SEQUENCE [LARGE SCALE GENOMIC DNA]</scope>
    <source>
        <strain evidence="2 3">F0041</strain>
    </source>
</reference>